<evidence type="ECO:0000313" key="3">
    <source>
        <dbReference type="Proteomes" id="UP000002297"/>
    </source>
</evidence>
<feature type="domain" description="DUF6265" evidence="1">
    <location>
        <begin position="1"/>
        <end position="107"/>
    </location>
</feature>
<evidence type="ECO:0000259" key="1">
    <source>
        <dbReference type="Pfam" id="PF19780"/>
    </source>
</evidence>
<dbReference type="Pfam" id="PF19780">
    <property type="entry name" value="DUF6265"/>
    <property type="match status" value="1"/>
</dbReference>
<proteinExistence type="predicted"/>
<reference evidence="2 3" key="1">
    <citation type="journal article" date="2010" name="J. Bacteriol.">
        <title>The complete genome sequence of Croceibacter atlanticus HTCC2559T.</title>
        <authorList>
            <person name="Oh H.M."/>
            <person name="Kang I."/>
            <person name="Ferriera S."/>
            <person name="Giovannoni S.J."/>
            <person name="Cho J.C."/>
        </authorList>
    </citation>
    <scope>NUCLEOTIDE SEQUENCE [LARGE SCALE GENOMIC DNA]</scope>
    <source>
        <strain evidence="3">ATCC BAA-628 / HTCC2559 / KCTC 12090</strain>
    </source>
</reference>
<name>A3U5H0_CROAH</name>
<dbReference type="AlphaFoldDB" id="A3U5H0"/>
<dbReference type="InterPro" id="IPR046232">
    <property type="entry name" value="DUF6265"/>
</dbReference>
<gene>
    <name evidence="2" type="ordered locus">CA2559_01990</name>
</gene>
<accession>A3U5H0</accession>
<sequence>MEGEWKVSDKEVYETWKPSDANILIGEAYTVKENGSKKIAERLAIRKVKKDIVYSAMVPNQNAGKAIDFVLNQIDENTYSFENPNHDFPKKIIYKKVSDSELFVVVQGKDVTEAFNYTLLKQTN</sequence>
<dbReference type="Proteomes" id="UP000002297">
    <property type="component" value="Chromosome"/>
</dbReference>
<dbReference type="EMBL" id="CP002046">
    <property type="protein sequence ID" value="EAP87487.1"/>
    <property type="molecule type" value="Genomic_DNA"/>
</dbReference>
<dbReference type="KEGG" id="cat:CA2559_01990"/>
<keyword evidence="3" id="KW-1185">Reference proteome</keyword>
<dbReference type="HOGENOM" id="CLU_2000098_0_0_10"/>
<dbReference type="STRING" id="216432.CA2559_01990"/>
<organism evidence="2 3">
    <name type="scientific">Croceibacter atlanticus (strain ATCC BAA-628 / JCM 21780 / CIP 108009 / IAM 15332 / KCTC 12090 / HTCC2559)</name>
    <dbReference type="NCBI Taxonomy" id="216432"/>
    <lineage>
        <taxon>Bacteria</taxon>
        <taxon>Pseudomonadati</taxon>
        <taxon>Bacteroidota</taxon>
        <taxon>Flavobacteriia</taxon>
        <taxon>Flavobacteriales</taxon>
        <taxon>Flavobacteriaceae</taxon>
        <taxon>Croceibacter</taxon>
    </lineage>
</organism>
<dbReference type="eggNOG" id="COG2350">
    <property type="taxonomic scope" value="Bacteria"/>
</dbReference>
<protein>
    <recommendedName>
        <fullName evidence="1">DUF6265 domain-containing protein</fullName>
    </recommendedName>
</protein>
<evidence type="ECO:0000313" key="2">
    <source>
        <dbReference type="EMBL" id="EAP87487.1"/>
    </source>
</evidence>